<keyword evidence="9 16" id="KW-0063">Aspartyl esterase</keyword>
<dbReference type="GO" id="GO:0030599">
    <property type="term" value="F:pectinesterase activity"/>
    <property type="evidence" value="ECO:0007669"/>
    <property type="project" value="UniProtKB-UniRule"/>
</dbReference>
<organism evidence="20 21">
    <name type="scientific">Raphanus sativus</name>
    <name type="common">Radish</name>
    <name type="synonym">Raphanus raphanistrum var. sativus</name>
    <dbReference type="NCBI Taxonomy" id="3726"/>
    <lineage>
        <taxon>Eukaryota</taxon>
        <taxon>Viridiplantae</taxon>
        <taxon>Streptophyta</taxon>
        <taxon>Embryophyta</taxon>
        <taxon>Tracheophyta</taxon>
        <taxon>Spermatophyta</taxon>
        <taxon>Magnoliopsida</taxon>
        <taxon>eudicotyledons</taxon>
        <taxon>Gunneridae</taxon>
        <taxon>Pentapetalae</taxon>
        <taxon>rosids</taxon>
        <taxon>malvids</taxon>
        <taxon>Brassicales</taxon>
        <taxon>Brassicaceae</taxon>
        <taxon>Brassiceae</taxon>
        <taxon>Raphanus</taxon>
    </lineage>
</organism>
<dbReference type="RefSeq" id="XP_018456554.1">
    <property type="nucleotide sequence ID" value="XM_018601052.2"/>
</dbReference>
<feature type="compositionally biased region" description="Polar residues" evidence="17">
    <location>
        <begin position="10"/>
        <end position="20"/>
    </location>
</feature>
<evidence type="ECO:0000256" key="2">
    <source>
        <dbReference type="ARBA" id="ARBA00005184"/>
    </source>
</evidence>
<dbReference type="NCBIfam" id="TIGR01614">
    <property type="entry name" value="PME_inhib"/>
    <property type="match status" value="1"/>
</dbReference>
<evidence type="ECO:0000256" key="4">
    <source>
        <dbReference type="ARBA" id="ARBA00007786"/>
    </source>
</evidence>
<dbReference type="Pfam" id="PF01095">
    <property type="entry name" value="Pectinesterase"/>
    <property type="match status" value="1"/>
</dbReference>
<comment type="similarity">
    <text evidence="3">In the N-terminal section; belongs to the PMEI family.</text>
</comment>
<dbReference type="KEGG" id="rsz:108827611"/>
<dbReference type="OrthoDB" id="2019149at2759"/>
<evidence type="ECO:0000313" key="20">
    <source>
        <dbReference type="Proteomes" id="UP000504610"/>
    </source>
</evidence>
<dbReference type="GO" id="GO:0042545">
    <property type="term" value="P:cell wall modification"/>
    <property type="evidence" value="ECO:0007669"/>
    <property type="project" value="UniProtKB-UniRule"/>
</dbReference>
<dbReference type="Proteomes" id="UP000504610">
    <property type="component" value="Chromosome 9"/>
</dbReference>
<reference evidence="21" key="2">
    <citation type="submission" date="2025-08" db="UniProtKB">
        <authorList>
            <consortium name="RefSeq"/>
        </authorList>
    </citation>
    <scope>IDENTIFICATION</scope>
    <source>
        <tissue evidence="21">Leaf</tissue>
    </source>
</reference>
<keyword evidence="12" id="KW-0961">Cell wall biogenesis/degradation</keyword>
<evidence type="ECO:0000256" key="9">
    <source>
        <dbReference type="ARBA" id="ARBA00023085"/>
    </source>
</evidence>
<keyword evidence="20" id="KW-1185">Reference proteome</keyword>
<dbReference type="PANTHER" id="PTHR31707">
    <property type="entry name" value="PECTINESTERASE"/>
    <property type="match status" value="1"/>
</dbReference>
<dbReference type="FunFam" id="1.20.140.40:FF:000012">
    <property type="entry name" value="Pectinesterase"/>
    <property type="match status" value="1"/>
</dbReference>
<evidence type="ECO:0000256" key="17">
    <source>
        <dbReference type="SAM" id="MobiDB-lite"/>
    </source>
</evidence>
<dbReference type="Gene3D" id="1.20.140.40">
    <property type="entry name" value="Invertase/pectin methylesterase inhibitor family protein"/>
    <property type="match status" value="1"/>
</dbReference>
<name>A0A6J0LAA1_RAPSA</name>
<evidence type="ECO:0000256" key="10">
    <source>
        <dbReference type="ARBA" id="ARBA00023136"/>
    </source>
</evidence>
<dbReference type="PROSITE" id="PS00503">
    <property type="entry name" value="PECTINESTERASE_2"/>
    <property type="match status" value="1"/>
</dbReference>
<dbReference type="GO" id="GO:0045490">
    <property type="term" value="P:pectin catabolic process"/>
    <property type="evidence" value="ECO:0007669"/>
    <property type="project" value="UniProtKB-UniRule"/>
</dbReference>
<dbReference type="GO" id="GO:0004857">
    <property type="term" value="F:enzyme inhibitor activity"/>
    <property type="evidence" value="ECO:0007669"/>
    <property type="project" value="InterPro"/>
</dbReference>
<dbReference type="AlphaFoldDB" id="A0A6J0LAA1"/>
<evidence type="ECO:0000256" key="12">
    <source>
        <dbReference type="ARBA" id="ARBA00023316"/>
    </source>
</evidence>
<dbReference type="FunFam" id="2.160.20.10:FF:000001">
    <property type="entry name" value="Pectinesterase"/>
    <property type="match status" value="1"/>
</dbReference>
<feature type="region of interest" description="Disordered" evidence="17">
    <location>
        <begin position="1"/>
        <end position="26"/>
    </location>
</feature>
<reference evidence="20" key="1">
    <citation type="journal article" date="2019" name="Database">
        <title>The radish genome database (RadishGD): an integrated information resource for radish genomics.</title>
        <authorList>
            <person name="Yu H.J."/>
            <person name="Baek S."/>
            <person name="Lee Y.J."/>
            <person name="Cho A."/>
            <person name="Mun J.H."/>
        </authorList>
    </citation>
    <scope>NUCLEOTIDE SEQUENCE [LARGE SCALE GENOMIC DNA]</scope>
    <source>
        <strain evidence="20">cv. WK10039</strain>
    </source>
</reference>
<dbReference type="SUPFAM" id="SSF51126">
    <property type="entry name" value="Pectin lyase-like"/>
    <property type="match status" value="1"/>
</dbReference>
<dbReference type="InterPro" id="IPR033131">
    <property type="entry name" value="Pectinesterase_Asp_AS"/>
</dbReference>
<dbReference type="InterPro" id="IPR012334">
    <property type="entry name" value="Pectin_lyas_fold"/>
</dbReference>
<dbReference type="SUPFAM" id="SSF101148">
    <property type="entry name" value="Plant invertase/pectin methylesterase inhibitor"/>
    <property type="match status" value="1"/>
</dbReference>
<protein>
    <recommendedName>
        <fullName evidence="5 16">Pectinesterase</fullName>
        <ecNumber evidence="5 16">3.1.1.11</ecNumber>
    </recommendedName>
</protein>
<keyword evidence="10 18" id="KW-0472">Membrane</keyword>
<comment type="subcellular location">
    <subcellularLocation>
        <location evidence="1">Membrane</location>
        <topology evidence="1">Single-pass membrane protein</topology>
    </subcellularLocation>
</comment>
<comment type="similarity">
    <text evidence="4">In the C-terminal section; belongs to the pectinesterase family.</text>
</comment>
<feature type="transmembrane region" description="Helical" evidence="18">
    <location>
        <begin position="36"/>
        <end position="57"/>
    </location>
</feature>
<accession>A0A6J0LAA1</accession>
<comment type="function">
    <text evidence="14">Acts in the modification of cell walls via demethylesterification of cell wall pectin.</text>
</comment>
<keyword evidence="8 18" id="KW-1133">Transmembrane helix</keyword>
<evidence type="ECO:0000256" key="5">
    <source>
        <dbReference type="ARBA" id="ARBA00013229"/>
    </source>
</evidence>
<evidence type="ECO:0000256" key="14">
    <source>
        <dbReference type="ARBA" id="ARBA00057335"/>
    </source>
</evidence>
<comment type="catalytic activity">
    <reaction evidence="13 16">
        <text>[(1-&gt;4)-alpha-D-galacturonosyl methyl ester](n) + n H2O = [(1-&gt;4)-alpha-D-galacturonosyl](n) + n methanol + n H(+)</text>
        <dbReference type="Rhea" id="RHEA:22380"/>
        <dbReference type="Rhea" id="RHEA-COMP:14570"/>
        <dbReference type="Rhea" id="RHEA-COMP:14573"/>
        <dbReference type="ChEBI" id="CHEBI:15377"/>
        <dbReference type="ChEBI" id="CHEBI:15378"/>
        <dbReference type="ChEBI" id="CHEBI:17790"/>
        <dbReference type="ChEBI" id="CHEBI:140522"/>
        <dbReference type="ChEBI" id="CHEBI:140523"/>
        <dbReference type="EC" id="3.1.1.11"/>
    </reaction>
</comment>
<dbReference type="GeneID" id="108827611"/>
<dbReference type="InterPro" id="IPR011050">
    <property type="entry name" value="Pectin_lyase_fold/virulence"/>
</dbReference>
<dbReference type="EC" id="3.1.1.11" evidence="5 16"/>
<evidence type="ECO:0000256" key="13">
    <source>
        <dbReference type="ARBA" id="ARBA00047928"/>
    </source>
</evidence>
<evidence type="ECO:0000256" key="6">
    <source>
        <dbReference type="ARBA" id="ARBA00022692"/>
    </source>
</evidence>
<evidence type="ECO:0000256" key="7">
    <source>
        <dbReference type="ARBA" id="ARBA00022801"/>
    </source>
</evidence>
<keyword evidence="6 18" id="KW-0812">Transmembrane</keyword>
<evidence type="ECO:0000313" key="21">
    <source>
        <dbReference type="RefSeq" id="XP_018456554.1"/>
    </source>
</evidence>
<evidence type="ECO:0000256" key="15">
    <source>
        <dbReference type="PROSITE-ProRule" id="PRU10040"/>
    </source>
</evidence>
<dbReference type="Pfam" id="PF04043">
    <property type="entry name" value="PMEI"/>
    <property type="match status" value="1"/>
</dbReference>
<dbReference type="InterPro" id="IPR035513">
    <property type="entry name" value="Invertase/methylesterase_inhib"/>
</dbReference>
<evidence type="ECO:0000256" key="18">
    <source>
        <dbReference type="SAM" id="Phobius"/>
    </source>
</evidence>
<comment type="pathway">
    <text evidence="2 16">Glycan metabolism; pectin degradation; 2-dehydro-3-deoxy-D-gluconate from pectin: step 1/5.</text>
</comment>
<dbReference type="InterPro" id="IPR006501">
    <property type="entry name" value="Pectinesterase_inhib_dom"/>
</dbReference>
<sequence length="592" mass="64343">MGYDRLGPSGSVSNPTQKDPATSLPELQKRTKKTKLILFTLAVLVVAVVCFGIFAGIRAVGSDQHAPKLNRKPTREISQTCSKAQYTNLCIDTLLDFPGALTADENQLIHISFNATLQSFSKALYSSSTISYAQMPPRVRSAYDSCLELLDDSVDALSRALSSIVAASSSDESRSDVTTWLSSAMTNHDTCTEGFDEAGDDGGGGGVKDQVIGAVKDLSEMVSNCLAIFSGNVKDLSGVPVVNHRKLLGEEGTEEFPYWLKRGDREILGTPATEIQADITVSKDGIGAFKTIAEAIKKAPEHSSRRFVIHVKAGKYEEDILKVGRKKTNIMFVGDGKGKTVITGGKSIVDDLTTFHTATFAATGAGFIVRDITFENYAGPGKHQAVALRVGGDHAVIYRCSIIGYQDALYVHSNRQFYRECDIYGTVDFIFGNAAVILQSCNIYARKPMPQQKITITAQNRKDPNQNTGISIHACKLLATADLEASKGSYPTYLGRPWKLYSRVVYMMSDMGDHINPRGWLEWNGPFALDSLYYGEYMNRGPGAGTGQRVKWPGYHIITSTIEASKFTVGQFIGGSSWLPSTGVAFFSGLSQ</sequence>
<evidence type="ECO:0000256" key="16">
    <source>
        <dbReference type="RuleBase" id="RU000589"/>
    </source>
</evidence>
<dbReference type="CDD" id="cd15798">
    <property type="entry name" value="PMEI-like_3"/>
    <property type="match status" value="1"/>
</dbReference>
<evidence type="ECO:0000256" key="1">
    <source>
        <dbReference type="ARBA" id="ARBA00004167"/>
    </source>
</evidence>
<keyword evidence="11" id="KW-1015">Disulfide bond</keyword>
<evidence type="ECO:0000256" key="8">
    <source>
        <dbReference type="ARBA" id="ARBA00022989"/>
    </source>
</evidence>
<feature type="domain" description="Pectinesterase inhibitor" evidence="19">
    <location>
        <begin position="72"/>
        <end position="228"/>
    </location>
</feature>
<gene>
    <name evidence="21" type="primary">LOC108827611</name>
</gene>
<evidence type="ECO:0000256" key="11">
    <source>
        <dbReference type="ARBA" id="ARBA00023157"/>
    </source>
</evidence>
<dbReference type="InterPro" id="IPR000070">
    <property type="entry name" value="Pectinesterase_cat"/>
</dbReference>
<dbReference type="GO" id="GO:0016020">
    <property type="term" value="C:membrane"/>
    <property type="evidence" value="ECO:0007669"/>
    <property type="project" value="UniProtKB-SubCell"/>
</dbReference>
<dbReference type="Gene3D" id="2.160.20.10">
    <property type="entry name" value="Single-stranded right-handed beta-helix, Pectin lyase-like"/>
    <property type="match status" value="1"/>
</dbReference>
<dbReference type="SMART" id="SM00856">
    <property type="entry name" value="PMEI"/>
    <property type="match status" value="1"/>
</dbReference>
<dbReference type="UniPathway" id="UPA00545">
    <property type="reaction ID" value="UER00823"/>
</dbReference>
<proteinExistence type="inferred from homology"/>
<evidence type="ECO:0000259" key="19">
    <source>
        <dbReference type="SMART" id="SM00856"/>
    </source>
</evidence>
<evidence type="ECO:0000256" key="3">
    <source>
        <dbReference type="ARBA" id="ARBA00006027"/>
    </source>
</evidence>
<keyword evidence="7 16" id="KW-0378">Hydrolase</keyword>
<feature type="active site" evidence="15">
    <location>
        <position position="428"/>
    </location>
</feature>